<keyword evidence="6 13" id="KW-0479">Metal-binding</keyword>
<dbReference type="SUPFAM" id="SSF48264">
    <property type="entry name" value="Cytochrome P450"/>
    <property type="match status" value="1"/>
</dbReference>
<evidence type="ECO:0000256" key="6">
    <source>
        <dbReference type="ARBA" id="ARBA00022723"/>
    </source>
</evidence>
<keyword evidence="15" id="KW-1133">Transmembrane helix</keyword>
<dbReference type="PROSITE" id="PS00086">
    <property type="entry name" value="CYTOCHROME_P450"/>
    <property type="match status" value="1"/>
</dbReference>
<dbReference type="PRINTS" id="PR00385">
    <property type="entry name" value="P450"/>
</dbReference>
<keyword evidence="11 14" id="KW-0503">Monooxygenase</keyword>
<dbReference type="CDD" id="cd11056">
    <property type="entry name" value="CYP6-like"/>
    <property type="match status" value="1"/>
</dbReference>
<keyword evidence="17" id="KW-1185">Reference proteome</keyword>
<keyword evidence="10 13" id="KW-0408">Iron</keyword>
<evidence type="ECO:0000256" key="7">
    <source>
        <dbReference type="ARBA" id="ARBA00022824"/>
    </source>
</evidence>
<evidence type="ECO:0000256" key="15">
    <source>
        <dbReference type="SAM" id="Phobius"/>
    </source>
</evidence>
<keyword evidence="15" id="KW-0812">Transmembrane</keyword>
<organism evidence="16 17">
    <name type="scientific">Aquatica leii</name>
    <dbReference type="NCBI Taxonomy" id="1421715"/>
    <lineage>
        <taxon>Eukaryota</taxon>
        <taxon>Metazoa</taxon>
        <taxon>Ecdysozoa</taxon>
        <taxon>Arthropoda</taxon>
        <taxon>Hexapoda</taxon>
        <taxon>Insecta</taxon>
        <taxon>Pterygota</taxon>
        <taxon>Neoptera</taxon>
        <taxon>Endopterygota</taxon>
        <taxon>Coleoptera</taxon>
        <taxon>Polyphaga</taxon>
        <taxon>Elateriformia</taxon>
        <taxon>Elateroidea</taxon>
        <taxon>Lampyridae</taxon>
        <taxon>Luciolinae</taxon>
        <taxon>Aquatica</taxon>
    </lineage>
</organism>
<keyword evidence="5 13" id="KW-0349">Heme</keyword>
<evidence type="ECO:0000256" key="4">
    <source>
        <dbReference type="ARBA" id="ARBA00010617"/>
    </source>
</evidence>
<evidence type="ECO:0000256" key="11">
    <source>
        <dbReference type="ARBA" id="ARBA00023033"/>
    </source>
</evidence>
<feature type="binding site" description="axial binding residue" evidence="13">
    <location>
        <position position="440"/>
    </location>
    <ligand>
        <name>heme</name>
        <dbReference type="ChEBI" id="CHEBI:30413"/>
    </ligand>
    <ligandPart>
        <name>Fe</name>
        <dbReference type="ChEBI" id="CHEBI:18248"/>
    </ligandPart>
</feature>
<name>A0AAN7QHY1_9COLE</name>
<dbReference type="GO" id="GO:0004497">
    <property type="term" value="F:monooxygenase activity"/>
    <property type="evidence" value="ECO:0007669"/>
    <property type="project" value="UniProtKB-KW"/>
</dbReference>
<evidence type="ECO:0000256" key="12">
    <source>
        <dbReference type="ARBA" id="ARBA00023136"/>
    </source>
</evidence>
<protein>
    <recommendedName>
        <fullName evidence="18">Cytochrome P450</fullName>
    </recommendedName>
</protein>
<keyword evidence="7" id="KW-0256">Endoplasmic reticulum</keyword>
<accession>A0AAN7QHY1</accession>
<gene>
    <name evidence="16" type="ORF">RN001_011119</name>
</gene>
<dbReference type="GO" id="GO:0020037">
    <property type="term" value="F:heme binding"/>
    <property type="evidence" value="ECO:0007669"/>
    <property type="project" value="InterPro"/>
</dbReference>
<dbReference type="AlphaFoldDB" id="A0AAN7QHY1"/>
<keyword evidence="8" id="KW-0492">Microsome</keyword>
<feature type="transmembrane region" description="Helical" evidence="15">
    <location>
        <begin position="12"/>
        <end position="31"/>
    </location>
</feature>
<evidence type="ECO:0000256" key="3">
    <source>
        <dbReference type="ARBA" id="ARBA00004406"/>
    </source>
</evidence>
<dbReference type="PANTHER" id="PTHR24292">
    <property type="entry name" value="CYTOCHROME P450"/>
    <property type="match status" value="1"/>
</dbReference>
<reference evidence="17" key="1">
    <citation type="submission" date="2023-01" db="EMBL/GenBank/DDBJ databases">
        <title>Key to firefly adult light organ development and bioluminescence: homeobox transcription factors regulate luciferase expression and transportation to peroxisome.</title>
        <authorList>
            <person name="Fu X."/>
        </authorList>
    </citation>
    <scope>NUCLEOTIDE SEQUENCE [LARGE SCALE GENOMIC DNA]</scope>
</reference>
<evidence type="ECO:0000256" key="13">
    <source>
        <dbReference type="PIRSR" id="PIRSR602401-1"/>
    </source>
</evidence>
<evidence type="ECO:0000313" key="17">
    <source>
        <dbReference type="Proteomes" id="UP001353858"/>
    </source>
</evidence>
<dbReference type="InterPro" id="IPR017972">
    <property type="entry name" value="Cyt_P450_CS"/>
</dbReference>
<dbReference type="Pfam" id="PF00067">
    <property type="entry name" value="p450"/>
    <property type="match status" value="1"/>
</dbReference>
<dbReference type="Proteomes" id="UP001353858">
    <property type="component" value="Unassembled WGS sequence"/>
</dbReference>
<evidence type="ECO:0008006" key="18">
    <source>
        <dbReference type="Google" id="ProtNLM"/>
    </source>
</evidence>
<dbReference type="PANTHER" id="PTHR24292:SF100">
    <property type="entry name" value="CYTOCHROME P450 6A16, ISOFORM B-RELATED"/>
    <property type="match status" value="1"/>
</dbReference>
<dbReference type="PRINTS" id="PR00463">
    <property type="entry name" value="EP450I"/>
</dbReference>
<dbReference type="FunFam" id="1.10.630.10:FF:000042">
    <property type="entry name" value="Cytochrome P450"/>
    <property type="match status" value="1"/>
</dbReference>
<evidence type="ECO:0000256" key="14">
    <source>
        <dbReference type="RuleBase" id="RU000461"/>
    </source>
</evidence>
<proteinExistence type="inferred from homology"/>
<dbReference type="InterPro" id="IPR050476">
    <property type="entry name" value="Insect_CytP450_Detox"/>
</dbReference>
<dbReference type="EMBL" id="JARPUR010000004">
    <property type="protein sequence ID" value="KAK4878613.1"/>
    <property type="molecule type" value="Genomic_DNA"/>
</dbReference>
<keyword evidence="9 14" id="KW-0560">Oxidoreductase</keyword>
<evidence type="ECO:0000256" key="10">
    <source>
        <dbReference type="ARBA" id="ARBA00023004"/>
    </source>
</evidence>
<dbReference type="InterPro" id="IPR001128">
    <property type="entry name" value="Cyt_P450"/>
</dbReference>
<comment type="cofactor">
    <cofactor evidence="1 13">
        <name>heme</name>
        <dbReference type="ChEBI" id="CHEBI:30413"/>
    </cofactor>
</comment>
<evidence type="ECO:0000256" key="9">
    <source>
        <dbReference type="ARBA" id="ARBA00023002"/>
    </source>
</evidence>
<evidence type="ECO:0000313" key="16">
    <source>
        <dbReference type="EMBL" id="KAK4878613.1"/>
    </source>
</evidence>
<keyword evidence="12 15" id="KW-0472">Membrane</keyword>
<dbReference type="GO" id="GO:0016705">
    <property type="term" value="F:oxidoreductase activity, acting on paired donors, with incorporation or reduction of molecular oxygen"/>
    <property type="evidence" value="ECO:0007669"/>
    <property type="project" value="InterPro"/>
</dbReference>
<comment type="similarity">
    <text evidence="4 14">Belongs to the cytochrome P450 family.</text>
</comment>
<evidence type="ECO:0000256" key="5">
    <source>
        <dbReference type="ARBA" id="ARBA00022617"/>
    </source>
</evidence>
<evidence type="ECO:0000256" key="8">
    <source>
        <dbReference type="ARBA" id="ARBA00022848"/>
    </source>
</evidence>
<dbReference type="InterPro" id="IPR002401">
    <property type="entry name" value="Cyt_P450_E_grp-I"/>
</dbReference>
<dbReference type="InterPro" id="IPR036396">
    <property type="entry name" value="Cyt_P450_sf"/>
</dbReference>
<comment type="subcellular location">
    <subcellularLocation>
        <location evidence="3">Endoplasmic reticulum membrane</location>
        <topology evidence="3">Peripheral membrane protein</topology>
    </subcellularLocation>
    <subcellularLocation>
        <location evidence="2">Microsome membrane</location>
        <topology evidence="2">Peripheral membrane protein</topology>
    </subcellularLocation>
</comment>
<dbReference type="GO" id="GO:0005789">
    <property type="term" value="C:endoplasmic reticulum membrane"/>
    <property type="evidence" value="ECO:0007669"/>
    <property type="project" value="UniProtKB-SubCell"/>
</dbReference>
<comment type="caution">
    <text evidence="16">The sequence shown here is derived from an EMBL/GenBank/DDBJ whole genome shotgun (WGS) entry which is preliminary data.</text>
</comment>
<sequence length="495" mass="57696">MRLFYDSVCLNVISIFAVLIIGIVTYCKWAYKYWERLGVPYLDPSIPFGNIKEFILLKLSVAEVSAKHYIAAKAKQYKHVGIFGFIRPEYMPIDLELIKCILTKDFNYFTDRGYHYNEENEPLSGNLFLLGGNKWKKTRTKLTPTFTSGKMKMMFNIVVECSQKLKQVIETEHKQGPINIKKFLEQFTTDVIGSCAFGLNCNTFDESESDFCKYAKRLFLPTTFEKIKGFCTVYIKSIHKFFNMKIIPTDVSEFFLKTVRNTVEYRQANNVTRNDFMQNLIDFMKTESSLTIEEVAAQAFVFFVAGFETFSSVMMYCLLEVALNQEIQDKLREEVNRYEQITYDSLNGLVYMRQVVDEVLRKYPPIAFLNRACTKDYQVPNTKLVLKKDTPILISILGIHHDPEYFPEPEKFDPERFSLENKERLTQFSYMPFGEGPRLCIGLRFAFLQMKIALAMLLKNYKFSINNKTQLPLKMNPKSFVMSPMGSIWLDVKKI</sequence>
<dbReference type="GO" id="GO:0005506">
    <property type="term" value="F:iron ion binding"/>
    <property type="evidence" value="ECO:0007669"/>
    <property type="project" value="InterPro"/>
</dbReference>
<evidence type="ECO:0000256" key="2">
    <source>
        <dbReference type="ARBA" id="ARBA00004174"/>
    </source>
</evidence>
<evidence type="ECO:0000256" key="1">
    <source>
        <dbReference type="ARBA" id="ARBA00001971"/>
    </source>
</evidence>
<dbReference type="Gene3D" id="1.10.630.10">
    <property type="entry name" value="Cytochrome P450"/>
    <property type="match status" value="1"/>
</dbReference>